<gene>
    <name evidence="2" type="ORF">AWB82_07091</name>
</gene>
<accession>A0A158DQY2</accession>
<organism evidence="2 3">
    <name type="scientific">Caballeronia glebae</name>
    <dbReference type="NCBI Taxonomy" id="1777143"/>
    <lineage>
        <taxon>Bacteria</taxon>
        <taxon>Pseudomonadati</taxon>
        <taxon>Pseudomonadota</taxon>
        <taxon>Betaproteobacteria</taxon>
        <taxon>Burkholderiales</taxon>
        <taxon>Burkholderiaceae</taxon>
        <taxon>Caballeronia</taxon>
    </lineage>
</organism>
<comment type="caution">
    <text evidence="2">The sequence shown here is derived from an EMBL/GenBank/DDBJ whole genome shotgun (WGS) entry which is preliminary data.</text>
</comment>
<dbReference type="Proteomes" id="UP000054596">
    <property type="component" value="Unassembled WGS sequence"/>
</dbReference>
<name>A0A158DQY2_9BURK</name>
<reference evidence="2" key="1">
    <citation type="submission" date="2016-01" db="EMBL/GenBank/DDBJ databases">
        <authorList>
            <person name="Peeters C."/>
        </authorList>
    </citation>
    <scope>NUCLEOTIDE SEQUENCE [LARGE SCALE GENOMIC DNA]</scope>
    <source>
        <strain evidence="2">LMG 29325</strain>
    </source>
</reference>
<proteinExistence type="predicted"/>
<evidence type="ECO:0000256" key="1">
    <source>
        <dbReference type="SAM" id="MobiDB-lite"/>
    </source>
</evidence>
<dbReference type="EMBL" id="FCOJ02000114">
    <property type="protein sequence ID" value="SAK97004.1"/>
    <property type="molecule type" value="Genomic_DNA"/>
</dbReference>
<sequence length="66" mass="7239">MLVTSMRLVRIGISENSAHRMSPVSPSPPIVALNISRFDSGEHSMSVPSLRARPNARTCRPNVPRT</sequence>
<protein>
    <submittedName>
        <fullName evidence="2">Uncharacterized protein</fullName>
    </submittedName>
</protein>
<keyword evidence="3" id="KW-1185">Reference proteome</keyword>
<evidence type="ECO:0000313" key="3">
    <source>
        <dbReference type="Proteomes" id="UP000054596"/>
    </source>
</evidence>
<feature type="region of interest" description="Disordered" evidence="1">
    <location>
        <begin position="41"/>
        <end position="66"/>
    </location>
</feature>
<dbReference type="AlphaFoldDB" id="A0A158DQY2"/>
<evidence type="ECO:0000313" key="2">
    <source>
        <dbReference type="EMBL" id="SAK97004.1"/>
    </source>
</evidence>